<evidence type="ECO:0000313" key="3">
    <source>
        <dbReference type="Proteomes" id="UP000308196"/>
    </source>
</evidence>
<protein>
    <submittedName>
        <fullName evidence="2">Uncharacterized protein</fullName>
    </submittedName>
</protein>
<feature type="signal peptide" evidence="1">
    <location>
        <begin position="1"/>
        <end position="20"/>
    </location>
</feature>
<name>A0A4U9UPI7_9SPHI</name>
<reference evidence="2 3" key="1">
    <citation type="submission" date="2019-05" db="EMBL/GenBank/DDBJ databases">
        <authorList>
            <consortium name="Pathogen Informatics"/>
        </authorList>
    </citation>
    <scope>NUCLEOTIDE SEQUENCE [LARGE SCALE GENOMIC DNA]</scope>
    <source>
        <strain evidence="2 3">NCTC11429</strain>
    </source>
</reference>
<proteinExistence type="predicted"/>
<dbReference type="KEGG" id="stha:NCTC11429_01277"/>
<feature type="chain" id="PRO_5020507154" evidence="1">
    <location>
        <begin position="21"/>
        <end position="196"/>
    </location>
</feature>
<dbReference type="EMBL" id="LR590484">
    <property type="protein sequence ID" value="VTR34099.1"/>
    <property type="molecule type" value="Genomic_DNA"/>
</dbReference>
<gene>
    <name evidence="2" type="ORF">NCTC11429_01277</name>
</gene>
<dbReference type="STRING" id="1123265.GCA_000686625_01714"/>
<evidence type="ECO:0000313" key="2">
    <source>
        <dbReference type="EMBL" id="VTR34099.1"/>
    </source>
</evidence>
<keyword evidence="1" id="KW-0732">Signal</keyword>
<accession>A0A4U9UPI7</accession>
<sequence>MKKIIFAAIAVMGSLSFANAQSSAKVKLNVELNPFQSIEIGSGAGQSNDGNGVTSGYDDEVTLKYEKAADYTNGVQKLVAKQLKVSSVGSGYKIKASLSANGNFTKVAGNGAGSYDAKKLVEIQVGGQSASTDVNMEFGPFGNTSTAESSVLGKELDVKYIGKPLSETTVKDLLGNGGKDTKAKYTIDVVYTIAAN</sequence>
<dbReference type="GeneID" id="78462047"/>
<dbReference type="Proteomes" id="UP000308196">
    <property type="component" value="Chromosome"/>
</dbReference>
<dbReference type="RefSeq" id="WP_051606645.1">
    <property type="nucleotide sequence ID" value="NZ_CP158797.1"/>
</dbReference>
<dbReference type="AlphaFoldDB" id="A0A4U9UPI7"/>
<evidence type="ECO:0000256" key="1">
    <source>
        <dbReference type="SAM" id="SignalP"/>
    </source>
</evidence>
<organism evidence="2 3">
    <name type="scientific">Sphingobacterium thalpophilum</name>
    <dbReference type="NCBI Taxonomy" id="259"/>
    <lineage>
        <taxon>Bacteria</taxon>
        <taxon>Pseudomonadati</taxon>
        <taxon>Bacteroidota</taxon>
        <taxon>Sphingobacteriia</taxon>
        <taxon>Sphingobacteriales</taxon>
        <taxon>Sphingobacteriaceae</taxon>
        <taxon>Sphingobacterium</taxon>
    </lineage>
</organism>